<dbReference type="EMBL" id="AMCI01004656">
    <property type="protein sequence ID" value="EJW97648.1"/>
    <property type="molecule type" value="Genomic_DNA"/>
</dbReference>
<keyword evidence="1" id="KW-0472">Membrane</keyword>
<reference evidence="2" key="1">
    <citation type="journal article" date="2012" name="PLoS ONE">
        <title>Gene sets for utilization of primary and secondary nutrition supplies in the distal gut of endangered iberian lynx.</title>
        <authorList>
            <person name="Alcaide M."/>
            <person name="Messina E."/>
            <person name="Richter M."/>
            <person name="Bargiela R."/>
            <person name="Peplies J."/>
            <person name="Huws S.A."/>
            <person name="Newbold C.J."/>
            <person name="Golyshin P.N."/>
            <person name="Simon M.A."/>
            <person name="Lopez G."/>
            <person name="Yakimov M.M."/>
            <person name="Ferrer M."/>
        </authorList>
    </citation>
    <scope>NUCLEOTIDE SEQUENCE</scope>
</reference>
<feature type="non-terminal residue" evidence="2">
    <location>
        <position position="88"/>
    </location>
</feature>
<organism evidence="2">
    <name type="scientific">gut metagenome</name>
    <dbReference type="NCBI Taxonomy" id="749906"/>
    <lineage>
        <taxon>unclassified sequences</taxon>
        <taxon>metagenomes</taxon>
        <taxon>organismal metagenomes</taxon>
    </lineage>
</organism>
<name>J9FT26_9ZZZZ</name>
<gene>
    <name evidence="2" type="ORF">EVA_14245</name>
</gene>
<evidence type="ECO:0000313" key="2">
    <source>
        <dbReference type="EMBL" id="EJW97648.1"/>
    </source>
</evidence>
<feature type="transmembrane region" description="Helical" evidence="1">
    <location>
        <begin position="53"/>
        <end position="86"/>
    </location>
</feature>
<evidence type="ECO:0008006" key="3">
    <source>
        <dbReference type="Google" id="ProtNLM"/>
    </source>
</evidence>
<dbReference type="AlphaFoldDB" id="J9FT26"/>
<keyword evidence="1" id="KW-1133">Transmembrane helix</keyword>
<feature type="transmembrane region" description="Helical" evidence="1">
    <location>
        <begin position="20"/>
        <end position="41"/>
    </location>
</feature>
<accession>J9FT26</accession>
<keyword evidence="1" id="KW-0812">Transmembrane</keyword>
<sequence length="88" mass="9606">MKRNLLQLLQQQGDLSMEQIVTRIAAALLLGILIFMSYAIAHRGTIYSRKFNVSLIMLAVLTGTVMVVIGNNIALSLGMVGALSIVRF</sequence>
<evidence type="ECO:0000256" key="1">
    <source>
        <dbReference type="SAM" id="Phobius"/>
    </source>
</evidence>
<protein>
    <recommendedName>
        <fullName evidence="3">DUF4956 domain-containing protein</fullName>
    </recommendedName>
</protein>
<comment type="caution">
    <text evidence="2">The sequence shown here is derived from an EMBL/GenBank/DDBJ whole genome shotgun (WGS) entry which is preliminary data.</text>
</comment>
<proteinExistence type="predicted"/>